<evidence type="ECO:0000313" key="8">
    <source>
        <dbReference type="EMBL" id="PWB01897.1"/>
    </source>
</evidence>
<dbReference type="GeneID" id="82526308"/>
<dbReference type="Gene3D" id="3.30.830.10">
    <property type="entry name" value="Metalloenzyme, LuxS/M16 peptidase-like"/>
    <property type="match status" value="2"/>
</dbReference>
<comment type="caution">
    <text evidence="8">The sequence shown here is derived from an EMBL/GenBank/DDBJ whole genome shotgun (WGS) entry which is preliminary data.</text>
</comment>
<name>A0A2V1IPM7_9BACT</name>
<keyword evidence="2" id="KW-0645">Protease</keyword>
<keyword evidence="3" id="KW-0378">Hydrolase</keyword>
<keyword evidence="5" id="KW-0482">Metalloprotease</keyword>
<dbReference type="AlphaFoldDB" id="A0A2V1IPM7"/>
<reference evidence="9" key="1">
    <citation type="submission" date="2018-02" db="EMBL/GenBank/DDBJ databases">
        <authorList>
            <person name="Clavel T."/>
            <person name="Strowig T."/>
        </authorList>
    </citation>
    <scope>NUCLEOTIDE SEQUENCE [LARGE SCALE GENOMIC DNA]</scope>
    <source>
        <strain evidence="9">DSM 103720</strain>
    </source>
</reference>
<dbReference type="RefSeq" id="WP_107032448.1">
    <property type="nucleotide sequence ID" value="NZ_CAQLMA010000043.1"/>
</dbReference>
<dbReference type="GO" id="GO:0046872">
    <property type="term" value="F:metal ion binding"/>
    <property type="evidence" value="ECO:0007669"/>
    <property type="project" value="InterPro"/>
</dbReference>
<dbReference type="GO" id="GO:0008237">
    <property type="term" value="F:metallopeptidase activity"/>
    <property type="evidence" value="ECO:0007669"/>
    <property type="project" value="UniProtKB-KW"/>
</dbReference>
<dbReference type="InterPro" id="IPR050626">
    <property type="entry name" value="Peptidase_M16"/>
</dbReference>
<sequence>MIDCHKFTLSNGLRVIHNYDPSTAMVAVNVLYNVGARDEDPSMTGLAHLFEHLMFGGSVNIPDFDAEMERAGGMDNAWTSNDFTNFYDVAPARNFETLLWLESDRMLGLAFSPKALEVQRSVVIEEFKETHLNRPYGDLHHYLRGLVYTSHPYRFPTIGKEPSHIEKVTDADVRQFFFTHYAPNNAVLAVSGNVSPEQVRESVERWFGSIPSRPVSPRQYYREPPVTAPRELEVSGAVPQTCVVVAYPMPGYGEPGYIECDLITDILASGHSSRFYRRLVLGDDLFATADAMITGSEEPGMLMLQARLTDNSAQAACTAVSRLKDEASRLCYHAGRPDRLSYVHAEARPDGVSPFEVERAINRFASEFTFSSLSYLQRAQSLAMAEMHGEDINDIVPAYRRVTTSSVVATARRVLDPTHACTLIYRPEERIGG</sequence>
<dbReference type="Pfam" id="PF00675">
    <property type="entry name" value="Peptidase_M16"/>
    <property type="match status" value="1"/>
</dbReference>
<dbReference type="PANTHER" id="PTHR43690:SF17">
    <property type="entry name" value="PROTEIN YHJJ"/>
    <property type="match status" value="1"/>
</dbReference>
<evidence type="ECO:0000259" key="7">
    <source>
        <dbReference type="Pfam" id="PF05193"/>
    </source>
</evidence>
<keyword evidence="4" id="KW-0862">Zinc</keyword>
<accession>A0A2V1IPM7</accession>
<organism evidence="8 9">
    <name type="scientific">Duncaniella muris</name>
    <dbReference type="NCBI Taxonomy" id="2094150"/>
    <lineage>
        <taxon>Bacteria</taxon>
        <taxon>Pseudomonadati</taxon>
        <taxon>Bacteroidota</taxon>
        <taxon>Bacteroidia</taxon>
        <taxon>Bacteroidales</taxon>
        <taxon>Muribaculaceae</taxon>
        <taxon>Duncaniella</taxon>
    </lineage>
</organism>
<dbReference type="Proteomes" id="UP000244905">
    <property type="component" value="Unassembled WGS sequence"/>
</dbReference>
<evidence type="ECO:0000256" key="3">
    <source>
        <dbReference type="ARBA" id="ARBA00022801"/>
    </source>
</evidence>
<evidence type="ECO:0000313" key="9">
    <source>
        <dbReference type="Proteomes" id="UP000244905"/>
    </source>
</evidence>
<feature type="domain" description="Peptidase M16 N-terminal" evidence="6">
    <location>
        <begin position="14"/>
        <end position="131"/>
    </location>
</feature>
<evidence type="ECO:0000259" key="6">
    <source>
        <dbReference type="Pfam" id="PF00675"/>
    </source>
</evidence>
<dbReference type="Pfam" id="PF05193">
    <property type="entry name" value="Peptidase_M16_C"/>
    <property type="match status" value="1"/>
</dbReference>
<dbReference type="InterPro" id="IPR007863">
    <property type="entry name" value="Peptidase_M16_C"/>
</dbReference>
<dbReference type="InterPro" id="IPR011765">
    <property type="entry name" value="Pept_M16_N"/>
</dbReference>
<evidence type="ECO:0000256" key="5">
    <source>
        <dbReference type="ARBA" id="ARBA00023049"/>
    </source>
</evidence>
<feature type="domain" description="Peptidase M16 C-terminal" evidence="7">
    <location>
        <begin position="167"/>
        <end position="329"/>
    </location>
</feature>
<dbReference type="InterPro" id="IPR011249">
    <property type="entry name" value="Metalloenz_LuxS/M16"/>
</dbReference>
<dbReference type="SUPFAM" id="SSF63411">
    <property type="entry name" value="LuxS/MPP-like metallohydrolase"/>
    <property type="match status" value="2"/>
</dbReference>
<proteinExistence type="inferred from homology"/>
<dbReference type="GO" id="GO:0006508">
    <property type="term" value="P:proteolysis"/>
    <property type="evidence" value="ECO:0007669"/>
    <property type="project" value="UniProtKB-KW"/>
</dbReference>
<keyword evidence="9" id="KW-1185">Reference proteome</keyword>
<dbReference type="PANTHER" id="PTHR43690">
    <property type="entry name" value="NARDILYSIN"/>
    <property type="match status" value="1"/>
</dbReference>
<comment type="similarity">
    <text evidence="1">Belongs to the peptidase M16 family.</text>
</comment>
<protein>
    <submittedName>
        <fullName evidence="8">Insulinase family protein</fullName>
    </submittedName>
</protein>
<evidence type="ECO:0000256" key="4">
    <source>
        <dbReference type="ARBA" id="ARBA00022833"/>
    </source>
</evidence>
<evidence type="ECO:0000256" key="2">
    <source>
        <dbReference type="ARBA" id="ARBA00022670"/>
    </source>
</evidence>
<dbReference type="EMBL" id="PUEC01000017">
    <property type="protein sequence ID" value="PWB01897.1"/>
    <property type="molecule type" value="Genomic_DNA"/>
</dbReference>
<gene>
    <name evidence="8" type="ORF">C5O23_08110</name>
</gene>
<evidence type="ECO:0000256" key="1">
    <source>
        <dbReference type="ARBA" id="ARBA00007261"/>
    </source>
</evidence>